<dbReference type="OrthoDB" id="1046782at2759"/>
<proteinExistence type="predicted"/>
<evidence type="ECO:0000313" key="1">
    <source>
        <dbReference type="EMBL" id="VIO58837.1"/>
    </source>
</evidence>
<protein>
    <submittedName>
        <fullName evidence="1">Uncharacterized protein</fullName>
    </submittedName>
</protein>
<dbReference type="OMA" id="GCEFTNG"/>
<dbReference type="EMBL" id="CAAKMV010000135">
    <property type="protein sequence ID" value="VIO58837.1"/>
    <property type="molecule type" value="Genomic_DNA"/>
</dbReference>
<dbReference type="AlphaFoldDB" id="A0A679NZL8"/>
<sequence length="183" mass="20029">MEYRHLLMAAASERRGNILARCLLYFLCIASLCAGGFVFWFTYHLRSKAGLDKSNVNSNIPSMNRRSMPDTTQESVPTILTFTNTTSCDQGTVAAGETQKFLPLCRFCCAHGYCPQPCICTGYGEESSLPPVTGVQACRIQGTEKANDELCAFACAHGYCPSESCTTGCEFTNGKMNKLEQVQ</sequence>
<name>A0A679NZL8_GIBZA</name>
<organism evidence="1">
    <name type="scientific">Gibberella zeae</name>
    <name type="common">Wheat head blight fungus</name>
    <name type="synonym">Fusarium graminearum</name>
    <dbReference type="NCBI Taxonomy" id="5518"/>
    <lineage>
        <taxon>Eukaryota</taxon>
        <taxon>Fungi</taxon>
        <taxon>Dikarya</taxon>
        <taxon>Ascomycota</taxon>
        <taxon>Pezizomycotina</taxon>
        <taxon>Sordariomycetes</taxon>
        <taxon>Hypocreomycetidae</taxon>
        <taxon>Hypocreales</taxon>
        <taxon>Nectriaceae</taxon>
        <taxon>Fusarium</taxon>
    </lineage>
</organism>
<accession>A0A679NZL8</accession>
<reference evidence="1" key="1">
    <citation type="submission" date="2019-04" db="EMBL/GenBank/DDBJ databases">
        <authorList>
            <person name="Melise S."/>
            <person name="Noan J."/>
            <person name="Okalmin O."/>
        </authorList>
    </citation>
    <scope>NUCLEOTIDE SEQUENCE</scope>
    <source>
        <strain evidence="1">FN9</strain>
    </source>
</reference>
<gene>
    <name evidence="1" type="ORF">FUG_LOCUS318510</name>
</gene>